<reference evidence="1 2" key="1">
    <citation type="submission" date="2018-04" db="EMBL/GenBank/DDBJ databases">
        <title>The genome of golden apple snail Pomacea canaliculata provides insight into stress tolerance and invasive adaptation.</title>
        <authorList>
            <person name="Liu C."/>
            <person name="Liu B."/>
            <person name="Ren Y."/>
            <person name="Zhang Y."/>
            <person name="Wang H."/>
            <person name="Li S."/>
            <person name="Jiang F."/>
            <person name="Yin L."/>
            <person name="Zhang G."/>
            <person name="Qian W."/>
            <person name="Fan W."/>
        </authorList>
    </citation>
    <scope>NUCLEOTIDE SEQUENCE [LARGE SCALE GENOMIC DNA]</scope>
    <source>
        <strain evidence="1">SZHN2017</strain>
        <tissue evidence="1">Muscle</tissue>
    </source>
</reference>
<name>A0A2T7P1G2_POMCA</name>
<dbReference type="AlphaFoldDB" id="A0A2T7P1G2"/>
<organism evidence="1 2">
    <name type="scientific">Pomacea canaliculata</name>
    <name type="common">Golden apple snail</name>
    <dbReference type="NCBI Taxonomy" id="400727"/>
    <lineage>
        <taxon>Eukaryota</taxon>
        <taxon>Metazoa</taxon>
        <taxon>Spiralia</taxon>
        <taxon>Lophotrochozoa</taxon>
        <taxon>Mollusca</taxon>
        <taxon>Gastropoda</taxon>
        <taxon>Caenogastropoda</taxon>
        <taxon>Architaenioglossa</taxon>
        <taxon>Ampullarioidea</taxon>
        <taxon>Ampullariidae</taxon>
        <taxon>Pomacea</taxon>
    </lineage>
</organism>
<evidence type="ECO:0000313" key="1">
    <source>
        <dbReference type="EMBL" id="PVD27255.1"/>
    </source>
</evidence>
<accession>A0A2T7P1G2</accession>
<protein>
    <submittedName>
        <fullName evidence="1">Uncharacterized protein</fullName>
    </submittedName>
</protein>
<dbReference type="Proteomes" id="UP000245119">
    <property type="component" value="Linkage Group LG7"/>
</dbReference>
<comment type="caution">
    <text evidence="1">The sequence shown here is derived from an EMBL/GenBank/DDBJ whole genome shotgun (WGS) entry which is preliminary data.</text>
</comment>
<evidence type="ECO:0000313" key="2">
    <source>
        <dbReference type="Proteomes" id="UP000245119"/>
    </source>
</evidence>
<dbReference type="EMBL" id="PZQS01000007">
    <property type="protein sequence ID" value="PVD27255.1"/>
    <property type="molecule type" value="Genomic_DNA"/>
</dbReference>
<sequence length="108" mass="11974">MTISIQQSLDRPATLAHRSPVRLKGASFEGRELAQQGRDYIILMSSRAPLPFPLPPDWSTEDEGLEATPQTLELSSSLEAKRLGGRGFTRVLSSRRHCRVGLQDKADD</sequence>
<keyword evidence="2" id="KW-1185">Reference proteome</keyword>
<gene>
    <name evidence="1" type="ORF">C0Q70_12410</name>
</gene>
<proteinExistence type="predicted"/>